<dbReference type="EMBL" id="LROS01000022">
    <property type="protein sequence ID" value="OBR92962.1"/>
    <property type="molecule type" value="Genomic_DNA"/>
</dbReference>
<feature type="domain" description="TnsE C-terminal" evidence="2">
    <location>
        <begin position="372"/>
        <end position="481"/>
    </location>
</feature>
<keyword evidence="4" id="KW-1185">Reference proteome</keyword>
<comment type="caution">
    <text evidence="3">The sequence shown here is derived from an EMBL/GenBank/DDBJ whole genome shotgun (WGS) entry which is preliminary data.</text>
</comment>
<gene>
    <name evidence="3" type="ORF">CLRAG_22560</name>
</gene>
<dbReference type="Proteomes" id="UP000093954">
    <property type="component" value="Unassembled WGS sequence"/>
</dbReference>
<evidence type="ECO:0000256" key="1">
    <source>
        <dbReference type="SAM" id="MobiDB-lite"/>
    </source>
</evidence>
<evidence type="ECO:0000259" key="2">
    <source>
        <dbReference type="Pfam" id="PF18623"/>
    </source>
</evidence>
<organism evidence="3 4">
    <name type="scientific">Clostridium ragsdalei P11</name>
    <dbReference type="NCBI Taxonomy" id="1353534"/>
    <lineage>
        <taxon>Bacteria</taxon>
        <taxon>Bacillati</taxon>
        <taxon>Bacillota</taxon>
        <taxon>Clostridia</taxon>
        <taxon>Eubacteriales</taxon>
        <taxon>Clostridiaceae</taxon>
        <taxon>Clostridium</taxon>
    </lineage>
</organism>
<dbReference type="RefSeq" id="WP_065078503.1">
    <property type="nucleotide sequence ID" value="NZ_LROS01000022.1"/>
</dbReference>
<dbReference type="Pfam" id="PF18623">
    <property type="entry name" value="TnsE_C"/>
    <property type="match status" value="1"/>
</dbReference>
<name>A0A1A6ASC3_9CLOT</name>
<evidence type="ECO:0000313" key="4">
    <source>
        <dbReference type="Proteomes" id="UP000093954"/>
    </source>
</evidence>
<dbReference type="InterPro" id="IPR041419">
    <property type="entry name" value="TnsE_C"/>
</dbReference>
<dbReference type="AlphaFoldDB" id="A0A1A6ASC3"/>
<feature type="region of interest" description="Disordered" evidence="1">
    <location>
        <begin position="272"/>
        <end position="303"/>
    </location>
</feature>
<accession>A0A1A6ASC3</accession>
<reference evidence="3 4" key="1">
    <citation type="journal article" date="2012" name="Front. Microbiol.">
        <title>Draft Genome Sequence of the Virulent Strain 01-B526 of the Fish Pathogen Aeromonas salmonicida.</title>
        <authorList>
            <person name="Charette S.J."/>
            <person name="Brochu F."/>
            <person name="Boyle B."/>
            <person name="Filion G."/>
            <person name="Tanaka K.H."/>
            <person name="Derome N."/>
        </authorList>
    </citation>
    <scope>NUCLEOTIDE SEQUENCE [LARGE SCALE GENOMIC DNA]</scope>
    <source>
        <strain evidence="3 4">P11</strain>
    </source>
</reference>
<dbReference type="PATRIC" id="fig|1353534.3.peg.2295"/>
<sequence>MSKRETKIKGWPFEKGERVELIWIGEPFKQNNKWMVNAYFNGIKYTRKVIVDWASVHFLVAEKYYVDGDLNNAEEPENSEVIDINLKGAKAKYMERDWNLWVNGSNNQTKSKTFSFFSNGELYTIPIIEIIRAVLAPSKFMLYRILETDSFDNYFTYDLDKRRLDMHFTYEYEQRLLKADKINHLAWLLTNISALKMFNKIGQNMWQLGELKFDFLLDNFNTRARVERKNNYTKILEILALKRKRINVEEINIYHPSLEETKGSNQAKIRKYVNKNSNSSRELTSEGDGSTKTSEEIDSSSIEHEYERLPQINKKKKGLRITRKVEDENTKKYVLEDDHLRTTADVGGEEVIRGLEFTSIDKVEEKGELAGFVEVLKLLEKRPNIKSVNIIIGELHEGRKGKKFARLSDGITRRKYAIGQVIMRDGREISLIDVEREDRALSMLVLNAKVKVNWRWVYNSLLIALVDESGKWSNKIIRNTEKMGIIICREKHINKKVMGIENALYKKLM</sequence>
<protein>
    <recommendedName>
        <fullName evidence="2">TnsE C-terminal domain-containing protein</fullName>
    </recommendedName>
</protein>
<proteinExistence type="predicted"/>
<evidence type="ECO:0000313" key="3">
    <source>
        <dbReference type="EMBL" id="OBR92962.1"/>
    </source>
</evidence>